<dbReference type="CDD" id="cd00047">
    <property type="entry name" value="PTPc"/>
    <property type="match status" value="1"/>
</dbReference>
<organism evidence="3 4">
    <name type="scientific">Strongylus vulgaris</name>
    <name type="common">Blood worm</name>
    <dbReference type="NCBI Taxonomy" id="40348"/>
    <lineage>
        <taxon>Eukaryota</taxon>
        <taxon>Metazoa</taxon>
        <taxon>Ecdysozoa</taxon>
        <taxon>Nematoda</taxon>
        <taxon>Chromadorea</taxon>
        <taxon>Rhabditida</taxon>
        <taxon>Rhabditina</taxon>
        <taxon>Rhabditomorpha</taxon>
        <taxon>Strongyloidea</taxon>
        <taxon>Strongylidae</taxon>
        <taxon>Strongylus</taxon>
    </lineage>
</organism>
<gene>
    <name evidence="3" type="ORF">SVUK_LOCUS14237</name>
</gene>
<dbReference type="PROSITE" id="PS50056">
    <property type="entry name" value="TYR_PHOSPHATASE_2"/>
    <property type="match status" value="1"/>
</dbReference>
<dbReference type="PROSITE" id="PS50055">
    <property type="entry name" value="TYR_PHOSPHATASE_PTP"/>
    <property type="match status" value="1"/>
</dbReference>
<feature type="domain" description="Tyrosine specific protein phosphatases" evidence="2">
    <location>
        <begin position="266"/>
        <end position="336"/>
    </location>
</feature>
<sequence>MDSSKLGRMPKFRSSTATAIPMAIVAAPEEDGTQVECKLWKQMHKSSQSMGAAGFKEAFKLFCDRTLKVSVYEFGGKTRVNLETLQVGVQELTEEFLKLKMKTQAIEVYCIDATRVILTWPAGFCDYIHANWVDGVERKKKFICTQGPIDKTVDDFWRMIWQEKCKSIIMLCNVMERGKQKCEQYWPLTPNEPMRLRSGLTLRFVSMDAVEKSVKLTKILLTTSSGAQHMVEHFHWTDWPDRGVPNTTTLAIFRMLCRVNRLIPCVVHCSAGIGRTGTVVGIDMLYRKLERGDKDVSGPPIYERTIFKLFQASLLQVVEDLREMRHGAVQMDAQFLYMHRILLVVAENLNIITPEETQKFNQDYDNFLKKCGFL</sequence>
<evidence type="ECO:0000313" key="4">
    <source>
        <dbReference type="Proteomes" id="UP000270094"/>
    </source>
</evidence>
<evidence type="ECO:0000313" key="3">
    <source>
        <dbReference type="EMBL" id="VDM79239.1"/>
    </source>
</evidence>
<dbReference type="PROSITE" id="PS00383">
    <property type="entry name" value="TYR_PHOSPHATASE_1"/>
    <property type="match status" value="1"/>
</dbReference>
<protein>
    <recommendedName>
        <fullName evidence="5">Tyrosine-protein phosphatase domain-containing protein</fullName>
    </recommendedName>
</protein>
<dbReference type="PANTHER" id="PTHR46163">
    <property type="entry name" value="TYROSINE-PROTEIN PHOSPHATASE-RELATED"/>
    <property type="match status" value="1"/>
</dbReference>
<dbReference type="AlphaFoldDB" id="A0A3P7JH94"/>
<dbReference type="InterPro" id="IPR000387">
    <property type="entry name" value="Tyr_Pase_dom"/>
</dbReference>
<dbReference type="SMART" id="SM00194">
    <property type="entry name" value="PTPc"/>
    <property type="match status" value="1"/>
</dbReference>
<dbReference type="InterPro" id="IPR052782">
    <property type="entry name" value="Oocyte-zygote_transition_reg"/>
</dbReference>
<dbReference type="EMBL" id="UYYB01104452">
    <property type="protein sequence ID" value="VDM79239.1"/>
    <property type="molecule type" value="Genomic_DNA"/>
</dbReference>
<evidence type="ECO:0008006" key="5">
    <source>
        <dbReference type="Google" id="ProtNLM"/>
    </source>
</evidence>
<dbReference type="InterPro" id="IPR000242">
    <property type="entry name" value="PTP_cat"/>
</dbReference>
<keyword evidence="4" id="KW-1185">Reference proteome</keyword>
<feature type="domain" description="Tyrosine-protein phosphatase" evidence="1">
    <location>
        <begin position="100"/>
        <end position="345"/>
    </location>
</feature>
<dbReference type="Gene3D" id="3.90.190.10">
    <property type="entry name" value="Protein tyrosine phosphatase superfamily"/>
    <property type="match status" value="1"/>
</dbReference>
<dbReference type="InterPro" id="IPR029021">
    <property type="entry name" value="Prot-tyrosine_phosphatase-like"/>
</dbReference>
<dbReference type="SMART" id="SM00404">
    <property type="entry name" value="PTPc_motif"/>
    <property type="match status" value="1"/>
</dbReference>
<reference evidence="3 4" key="1">
    <citation type="submission" date="2018-11" db="EMBL/GenBank/DDBJ databases">
        <authorList>
            <consortium name="Pathogen Informatics"/>
        </authorList>
    </citation>
    <scope>NUCLEOTIDE SEQUENCE [LARGE SCALE GENOMIC DNA]</scope>
</reference>
<dbReference type="Proteomes" id="UP000270094">
    <property type="component" value="Unassembled WGS sequence"/>
</dbReference>
<proteinExistence type="predicted"/>
<evidence type="ECO:0000259" key="2">
    <source>
        <dbReference type="PROSITE" id="PS50056"/>
    </source>
</evidence>
<dbReference type="PRINTS" id="PR00700">
    <property type="entry name" value="PRTYPHPHTASE"/>
</dbReference>
<dbReference type="SUPFAM" id="SSF52799">
    <property type="entry name" value="(Phosphotyrosine protein) phosphatases II"/>
    <property type="match status" value="1"/>
</dbReference>
<dbReference type="GO" id="GO:0004725">
    <property type="term" value="F:protein tyrosine phosphatase activity"/>
    <property type="evidence" value="ECO:0007669"/>
    <property type="project" value="InterPro"/>
</dbReference>
<accession>A0A3P7JH94</accession>
<dbReference type="OrthoDB" id="8609993at2759"/>
<evidence type="ECO:0000259" key="1">
    <source>
        <dbReference type="PROSITE" id="PS50055"/>
    </source>
</evidence>
<name>A0A3P7JH94_STRVU</name>
<dbReference type="Pfam" id="PF00102">
    <property type="entry name" value="Y_phosphatase"/>
    <property type="match status" value="1"/>
</dbReference>
<dbReference type="PANTHER" id="PTHR46163:SF2">
    <property type="entry name" value="PROTEIN-TYROSINE PHOSPHATASE"/>
    <property type="match status" value="1"/>
</dbReference>
<dbReference type="InterPro" id="IPR016130">
    <property type="entry name" value="Tyr_Pase_AS"/>
</dbReference>
<dbReference type="InterPro" id="IPR003595">
    <property type="entry name" value="Tyr_Pase_cat"/>
</dbReference>